<dbReference type="OrthoDB" id="6771755at2759"/>
<gene>
    <name evidence="2" type="ORF">MELIAE_LOCUS11809</name>
</gene>
<feature type="region of interest" description="Disordered" evidence="1">
    <location>
        <begin position="1"/>
        <end position="23"/>
    </location>
</feature>
<accession>A0A9P0BGA6</accession>
<evidence type="ECO:0000256" key="1">
    <source>
        <dbReference type="SAM" id="MobiDB-lite"/>
    </source>
</evidence>
<reference evidence="2" key="1">
    <citation type="submission" date="2021-12" db="EMBL/GenBank/DDBJ databases">
        <authorList>
            <person name="King R."/>
        </authorList>
    </citation>
    <scope>NUCLEOTIDE SEQUENCE</scope>
</reference>
<evidence type="ECO:0000313" key="3">
    <source>
        <dbReference type="Proteomes" id="UP001154078"/>
    </source>
</evidence>
<proteinExistence type="predicted"/>
<feature type="compositionally biased region" description="Acidic residues" evidence="1">
    <location>
        <begin position="1"/>
        <end position="16"/>
    </location>
</feature>
<dbReference type="AlphaFoldDB" id="A0A9P0BGA6"/>
<dbReference type="EMBL" id="OV121139">
    <property type="protein sequence ID" value="CAH0562789.1"/>
    <property type="molecule type" value="Genomic_DNA"/>
</dbReference>
<protein>
    <submittedName>
        <fullName evidence="2">Uncharacterized protein</fullName>
    </submittedName>
</protein>
<evidence type="ECO:0000313" key="2">
    <source>
        <dbReference type="EMBL" id="CAH0562789.1"/>
    </source>
</evidence>
<organism evidence="2 3">
    <name type="scientific">Brassicogethes aeneus</name>
    <name type="common">Rape pollen beetle</name>
    <name type="synonym">Meligethes aeneus</name>
    <dbReference type="NCBI Taxonomy" id="1431903"/>
    <lineage>
        <taxon>Eukaryota</taxon>
        <taxon>Metazoa</taxon>
        <taxon>Ecdysozoa</taxon>
        <taxon>Arthropoda</taxon>
        <taxon>Hexapoda</taxon>
        <taxon>Insecta</taxon>
        <taxon>Pterygota</taxon>
        <taxon>Neoptera</taxon>
        <taxon>Endopterygota</taxon>
        <taxon>Coleoptera</taxon>
        <taxon>Polyphaga</taxon>
        <taxon>Cucujiformia</taxon>
        <taxon>Nitidulidae</taxon>
        <taxon>Meligethinae</taxon>
        <taxon>Brassicogethes</taxon>
    </lineage>
</organism>
<dbReference type="Proteomes" id="UP001154078">
    <property type="component" value="Chromosome 8"/>
</dbReference>
<keyword evidence="3" id="KW-1185">Reference proteome</keyword>
<name>A0A9P0BGA6_BRAAE</name>
<sequence>MDYESEEPATDDDDNNDPLVEVEREPYFSSNLAAKRIKKRKMMPGEKSNDECIADPEKIFETQVYNVIYHNALQSLENRFTGHQTLFLNLAWLDPSFGKIDDLPHGSFQYIADQITKHSGNNIVTSAEIYSELKDFAKK</sequence>